<dbReference type="RefSeq" id="WP_188647098.1">
    <property type="nucleotide sequence ID" value="NZ_BMHQ01000004.1"/>
</dbReference>
<evidence type="ECO:0000256" key="2">
    <source>
        <dbReference type="ARBA" id="ARBA00022448"/>
    </source>
</evidence>
<comment type="cofactor">
    <cofactor evidence="8">
        <name>heme</name>
        <dbReference type="ChEBI" id="CHEBI:30413"/>
    </cofactor>
    <text evidence="8">Binds 1 heme group per subunit.</text>
</comment>
<dbReference type="InterPro" id="IPR009050">
    <property type="entry name" value="Globin-like_sf"/>
</dbReference>
<dbReference type="InterPro" id="IPR012292">
    <property type="entry name" value="Globin/Proto"/>
</dbReference>
<comment type="similarity">
    <text evidence="1 7">Belongs to the truncated hemoglobin family. Group I subfamily.</text>
</comment>
<evidence type="ECO:0000256" key="4">
    <source>
        <dbReference type="ARBA" id="ARBA00022723"/>
    </source>
</evidence>
<evidence type="ECO:0000313" key="10">
    <source>
        <dbReference type="EMBL" id="GGE12995.1"/>
    </source>
</evidence>
<protein>
    <recommendedName>
        <fullName evidence="7">Group 1 truncated hemoglobin</fullName>
    </recommendedName>
</protein>
<dbReference type="PANTHER" id="PTHR47366">
    <property type="entry name" value="TWO-ON-TWO HEMOGLOBIN-3"/>
    <property type="match status" value="1"/>
</dbReference>
<feature type="binding site" description="distal binding residue" evidence="9">
    <location>
        <position position="73"/>
    </location>
    <ligand>
        <name>heme</name>
        <dbReference type="ChEBI" id="CHEBI:30413"/>
    </ligand>
    <ligandPart>
        <name>Fe</name>
        <dbReference type="ChEBI" id="CHEBI:18248"/>
    </ligandPart>
</feature>
<feature type="binding site" description="distal binding residue" evidence="9">
    <location>
        <position position="48"/>
    </location>
    <ligand>
        <name>heme</name>
        <dbReference type="ChEBI" id="CHEBI:30413"/>
    </ligand>
    <ligandPart>
        <name>Fe</name>
        <dbReference type="ChEBI" id="CHEBI:18248"/>
    </ligandPart>
</feature>
<keyword evidence="7" id="KW-0561">Oxygen transport</keyword>
<proteinExistence type="inferred from homology"/>
<dbReference type="InterPro" id="IPR044203">
    <property type="entry name" value="GlbO/GLB3-like"/>
</dbReference>
<organism evidence="10 11">
    <name type="scientific">Marinithermofilum abyssi</name>
    <dbReference type="NCBI Taxonomy" id="1571185"/>
    <lineage>
        <taxon>Bacteria</taxon>
        <taxon>Bacillati</taxon>
        <taxon>Bacillota</taxon>
        <taxon>Bacilli</taxon>
        <taxon>Bacillales</taxon>
        <taxon>Thermoactinomycetaceae</taxon>
        <taxon>Marinithermofilum</taxon>
    </lineage>
</organism>
<dbReference type="PIRSF" id="PIRSF002030">
    <property type="entry name" value="Globin_Protozoa/Cyanobacteria"/>
    <property type="match status" value="1"/>
</dbReference>
<evidence type="ECO:0000256" key="7">
    <source>
        <dbReference type="PIRNR" id="PIRNR002030"/>
    </source>
</evidence>
<evidence type="ECO:0000256" key="3">
    <source>
        <dbReference type="ARBA" id="ARBA00022617"/>
    </source>
</evidence>
<dbReference type="GO" id="GO:0019825">
    <property type="term" value="F:oxygen binding"/>
    <property type="evidence" value="ECO:0007669"/>
    <property type="project" value="InterPro"/>
</dbReference>
<feature type="binding site" description="proximal binding residue" evidence="8">
    <location>
        <position position="73"/>
    </location>
    <ligand>
        <name>heme</name>
        <dbReference type="ChEBI" id="CHEBI:30413"/>
    </ligand>
    <ligandPart>
        <name>Fe</name>
        <dbReference type="ChEBI" id="CHEBI:18248"/>
    </ligandPart>
</feature>
<dbReference type="Pfam" id="PF01152">
    <property type="entry name" value="Bac_globin"/>
    <property type="match status" value="1"/>
</dbReference>
<dbReference type="InterPro" id="IPR001486">
    <property type="entry name" value="Hemoglobin_trunc"/>
</dbReference>
<dbReference type="GO" id="GO:0005344">
    <property type="term" value="F:oxygen carrier activity"/>
    <property type="evidence" value="ECO:0007669"/>
    <property type="project" value="UniProtKB-UniRule"/>
</dbReference>
<evidence type="ECO:0000256" key="8">
    <source>
        <dbReference type="PIRSR" id="PIRSR002030-1"/>
    </source>
</evidence>
<dbReference type="GO" id="GO:0046872">
    <property type="term" value="F:metal ion binding"/>
    <property type="evidence" value="ECO:0007669"/>
    <property type="project" value="UniProtKB-UniRule"/>
</dbReference>
<dbReference type="CDD" id="cd00454">
    <property type="entry name" value="TrHb1_N"/>
    <property type="match status" value="1"/>
</dbReference>
<dbReference type="Proteomes" id="UP000625210">
    <property type="component" value="Unassembled WGS sequence"/>
</dbReference>
<evidence type="ECO:0000256" key="5">
    <source>
        <dbReference type="ARBA" id="ARBA00023004"/>
    </source>
</evidence>
<dbReference type="AlphaFoldDB" id="A0A8J2Y916"/>
<dbReference type="PANTHER" id="PTHR47366:SF2">
    <property type="entry name" value="CHROMOSOME UNDETERMINED SCAFFOLD_37, WHOLE GENOME SHOTGUN SEQUENCE"/>
    <property type="match status" value="1"/>
</dbReference>
<reference evidence="10" key="1">
    <citation type="journal article" date="2014" name="Int. J. Syst. Evol. Microbiol.">
        <title>Complete genome sequence of Corynebacterium casei LMG S-19264T (=DSM 44701T), isolated from a smear-ripened cheese.</title>
        <authorList>
            <consortium name="US DOE Joint Genome Institute (JGI-PGF)"/>
            <person name="Walter F."/>
            <person name="Albersmeier A."/>
            <person name="Kalinowski J."/>
            <person name="Ruckert C."/>
        </authorList>
    </citation>
    <scope>NUCLEOTIDE SEQUENCE</scope>
    <source>
        <strain evidence="10">CGMCC 1.15179</strain>
    </source>
</reference>
<dbReference type="EMBL" id="BMHQ01000004">
    <property type="protein sequence ID" value="GGE12995.1"/>
    <property type="molecule type" value="Genomic_DNA"/>
</dbReference>
<comment type="caution">
    <text evidence="10">The sequence shown here is derived from an EMBL/GenBank/DDBJ whole genome shotgun (WGS) entry which is preliminary data.</text>
</comment>
<gene>
    <name evidence="10" type="primary">glbN</name>
    <name evidence="10" type="ORF">GCM10011571_12960</name>
</gene>
<keyword evidence="5 7" id="KW-0408">Iron</keyword>
<dbReference type="InterPro" id="IPR016339">
    <property type="entry name" value="Hemoglobin_trunc_I"/>
</dbReference>
<evidence type="ECO:0000313" key="11">
    <source>
        <dbReference type="Proteomes" id="UP000625210"/>
    </source>
</evidence>
<evidence type="ECO:0000256" key="9">
    <source>
        <dbReference type="PIRSR" id="PIRSR601486-1"/>
    </source>
</evidence>
<keyword evidence="11" id="KW-1185">Reference proteome</keyword>
<accession>A0A8J2Y916</accession>
<comment type="similarity">
    <text evidence="6">Belongs to the truncated hemoglobin family. Group II subfamily.</text>
</comment>
<evidence type="ECO:0000256" key="6">
    <source>
        <dbReference type="ARBA" id="ARBA00034496"/>
    </source>
</evidence>
<name>A0A8J2Y916_9BACL</name>
<dbReference type="SUPFAM" id="SSF46458">
    <property type="entry name" value="Globin-like"/>
    <property type="match status" value="1"/>
</dbReference>
<keyword evidence="3 7" id="KW-0349">Heme</keyword>
<keyword evidence="2 7" id="KW-0813">Transport</keyword>
<evidence type="ECO:0000256" key="1">
    <source>
        <dbReference type="ARBA" id="ARBA00009660"/>
    </source>
</evidence>
<reference evidence="10" key="2">
    <citation type="submission" date="2020-09" db="EMBL/GenBank/DDBJ databases">
        <authorList>
            <person name="Sun Q."/>
            <person name="Zhou Y."/>
        </authorList>
    </citation>
    <scope>NUCLEOTIDE SEQUENCE</scope>
    <source>
        <strain evidence="10">CGMCC 1.15179</strain>
    </source>
</reference>
<keyword evidence="4 7" id="KW-0479">Metal-binding</keyword>
<dbReference type="GO" id="GO:0020037">
    <property type="term" value="F:heme binding"/>
    <property type="evidence" value="ECO:0007669"/>
    <property type="project" value="InterPro"/>
</dbReference>
<sequence length="121" mass="14031">MAAETLYDKLGGEKGISAVVHEFYDRMIADEKVRHYFTYTDLEKLREHQITYFMSYALGGPHKYQGNTLRIAHKGLNISFEAYEIAIRHMNGALRKYNVPIDDRVTVEAFLRAVKPHIINK</sequence>
<dbReference type="Gene3D" id="1.10.490.10">
    <property type="entry name" value="Globins"/>
    <property type="match status" value="1"/>
</dbReference>